<gene>
    <name evidence="1" type="ORF">HID58_067161</name>
</gene>
<dbReference type="PANTHER" id="PTHR47600">
    <property type="entry name" value="NUCLEIC ACID-BINDING, OB-FOLD-LIKE PROTEIN"/>
    <property type="match status" value="1"/>
</dbReference>
<name>A0ABQ7ZHS9_BRANA</name>
<reference evidence="1 2" key="1">
    <citation type="submission" date="2021-05" db="EMBL/GenBank/DDBJ databases">
        <title>Genome Assembly of Synthetic Allotetraploid Brassica napus Reveals Homoeologous Exchanges between Subgenomes.</title>
        <authorList>
            <person name="Davis J.T."/>
        </authorList>
    </citation>
    <scope>NUCLEOTIDE SEQUENCE [LARGE SCALE GENOMIC DNA]</scope>
    <source>
        <strain evidence="2">cv. Da-Ae</strain>
        <tissue evidence="1">Seedling</tissue>
    </source>
</reference>
<dbReference type="PANTHER" id="PTHR47600:SF1">
    <property type="entry name" value="NUCLEIC ACID-BINDING, OB-FOLD-LIKE PROTEIN"/>
    <property type="match status" value="1"/>
</dbReference>
<protein>
    <submittedName>
        <fullName evidence="1">Uncharacterized protein</fullName>
    </submittedName>
</protein>
<feature type="non-terminal residue" evidence="1">
    <location>
        <position position="1"/>
    </location>
</feature>
<evidence type="ECO:0000313" key="2">
    <source>
        <dbReference type="Proteomes" id="UP000824890"/>
    </source>
</evidence>
<dbReference type="Proteomes" id="UP000824890">
    <property type="component" value="Unassembled WGS sequence"/>
</dbReference>
<proteinExistence type="predicted"/>
<organism evidence="1 2">
    <name type="scientific">Brassica napus</name>
    <name type="common">Rape</name>
    <dbReference type="NCBI Taxonomy" id="3708"/>
    <lineage>
        <taxon>Eukaryota</taxon>
        <taxon>Viridiplantae</taxon>
        <taxon>Streptophyta</taxon>
        <taxon>Embryophyta</taxon>
        <taxon>Tracheophyta</taxon>
        <taxon>Spermatophyta</taxon>
        <taxon>Magnoliopsida</taxon>
        <taxon>eudicotyledons</taxon>
        <taxon>Gunneridae</taxon>
        <taxon>Pentapetalae</taxon>
        <taxon>rosids</taxon>
        <taxon>malvids</taxon>
        <taxon>Brassicales</taxon>
        <taxon>Brassicaceae</taxon>
        <taxon>Brassiceae</taxon>
        <taxon>Brassica</taxon>
    </lineage>
</organism>
<sequence>FQILRVGNVVNGEVDSGMKLDDLLMVYDKEKQKFLSSFVGQNIKVNVVMAIIETQGSLYSP</sequence>
<accession>A0ABQ7ZHS9</accession>
<comment type="caution">
    <text evidence="1">The sequence shown here is derived from an EMBL/GenBank/DDBJ whole genome shotgun (WGS) entry which is preliminary data.</text>
</comment>
<keyword evidence="2" id="KW-1185">Reference proteome</keyword>
<evidence type="ECO:0000313" key="1">
    <source>
        <dbReference type="EMBL" id="KAH0879767.1"/>
    </source>
</evidence>
<dbReference type="EMBL" id="JAGKQM010000015">
    <property type="protein sequence ID" value="KAH0879767.1"/>
    <property type="molecule type" value="Genomic_DNA"/>
</dbReference>